<evidence type="ECO:0000256" key="1">
    <source>
        <dbReference type="SAM" id="MobiDB-lite"/>
    </source>
</evidence>
<comment type="caution">
    <text evidence="2">The sequence shown here is derived from an EMBL/GenBank/DDBJ whole genome shotgun (WGS) entry which is preliminary data.</text>
</comment>
<feature type="compositionally biased region" description="Polar residues" evidence="1">
    <location>
        <begin position="76"/>
        <end position="86"/>
    </location>
</feature>
<protein>
    <submittedName>
        <fullName evidence="2">Uncharacterized protein</fullName>
    </submittedName>
</protein>
<accession>A0A9N7UY08</accession>
<name>A0A9N7UY08_PLEPL</name>
<feature type="compositionally biased region" description="Gly residues" evidence="1">
    <location>
        <begin position="16"/>
        <end position="35"/>
    </location>
</feature>
<evidence type="ECO:0000313" key="2">
    <source>
        <dbReference type="EMBL" id="CAB1441623.1"/>
    </source>
</evidence>
<gene>
    <name evidence="2" type="ORF">PLEPLA_LOCUS29383</name>
</gene>
<organism evidence="2 3">
    <name type="scientific">Pleuronectes platessa</name>
    <name type="common">European plaice</name>
    <dbReference type="NCBI Taxonomy" id="8262"/>
    <lineage>
        <taxon>Eukaryota</taxon>
        <taxon>Metazoa</taxon>
        <taxon>Chordata</taxon>
        <taxon>Craniata</taxon>
        <taxon>Vertebrata</taxon>
        <taxon>Euteleostomi</taxon>
        <taxon>Actinopterygii</taxon>
        <taxon>Neopterygii</taxon>
        <taxon>Teleostei</taxon>
        <taxon>Neoteleostei</taxon>
        <taxon>Acanthomorphata</taxon>
        <taxon>Carangaria</taxon>
        <taxon>Pleuronectiformes</taxon>
        <taxon>Pleuronectoidei</taxon>
        <taxon>Pleuronectidae</taxon>
        <taxon>Pleuronectes</taxon>
    </lineage>
</organism>
<sequence length="159" mass="16152">MEQDEAELLMSRVPSGHGGNGGGEGEARAGGGRGGTSSFKGLCPGGPSSHKPVKTAPNPPEVDGHEEGDSCEAGSAETSRASSNRKTGAHPQPLFTQRSLSTHRTCPVQPPAPPRESRVGSSVAPHQSSPVAVRAKCTEEAGGTARQSQLAPGTGTHEQ</sequence>
<dbReference type="AlphaFoldDB" id="A0A9N7UY08"/>
<feature type="region of interest" description="Disordered" evidence="1">
    <location>
        <begin position="1"/>
        <end position="159"/>
    </location>
</feature>
<evidence type="ECO:0000313" key="3">
    <source>
        <dbReference type="Proteomes" id="UP001153269"/>
    </source>
</evidence>
<dbReference type="EMBL" id="CADEAL010002669">
    <property type="protein sequence ID" value="CAB1441623.1"/>
    <property type="molecule type" value="Genomic_DNA"/>
</dbReference>
<dbReference type="Proteomes" id="UP001153269">
    <property type="component" value="Unassembled WGS sequence"/>
</dbReference>
<keyword evidence="3" id="KW-1185">Reference proteome</keyword>
<reference evidence="2" key="1">
    <citation type="submission" date="2020-03" db="EMBL/GenBank/DDBJ databases">
        <authorList>
            <person name="Weist P."/>
        </authorList>
    </citation>
    <scope>NUCLEOTIDE SEQUENCE</scope>
</reference>
<proteinExistence type="predicted"/>
<feature type="compositionally biased region" description="Polar residues" evidence="1">
    <location>
        <begin position="94"/>
        <end position="104"/>
    </location>
</feature>